<keyword evidence="6 15" id="KW-0863">Zinc-finger</keyword>
<keyword evidence="13 15" id="KW-0326">Glycosidase</keyword>
<sequence length="310" mass="34899">MPELPEVETTKTSLKPLLNKKVATVEVFQPKLRWQVPEDIDSLQDYVLDNIQRRAKYLILHFKKNMQSGITESTITQPQTKALIIHLGMSGSLQQFPTGTEKRKHDHLIMQYDSDHASEASIQLHYHDPRRFGAILWLDDYEQKLLAHLGAEPLDAEFSGDYLYDKIHRISENKARNQLNKSPLKPISRPIKAVIMDQVVVVGVGNIYATESLFMSGIHPSTPAHKLTRSQLSELADHIRSILKRAITQGGSTLKDFTVASGTTGYFQQTLLVYGKHKMPCPTCDTPIEKVTITGRASTFCPNCQPQPNS</sequence>
<dbReference type="PANTHER" id="PTHR22993:SF9">
    <property type="entry name" value="FORMAMIDOPYRIMIDINE-DNA GLYCOSYLASE"/>
    <property type="match status" value="1"/>
</dbReference>
<dbReference type="EC" id="4.2.99.18" evidence="15"/>
<evidence type="ECO:0000256" key="5">
    <source>
        <dbReference type="ARBA" id="ARBA00022763"/>
    </source>
</evidence>
<keyword evidence="12 15" id="KW-0511">Multifunctional enzyme</keyword>
<dbReference type="NCBIfam" id="NF002211">
    <property type="entry name" value="PRK01103.1"/>
    <property type="match status" value="1"/>
</dbReference>
<evidence type="ECO:0000256" key="8">
    <source>
        <dbReference type="ARBA" id="ARBA00022833"/>
    </source>
</evidence>
<dbReference type="GO" id="GO:0006284">
    <property type="term" value="P:base-excision repair"/>
    <property type="evidence" value="ECO:0007669"/>
    <property type="project" value="InterPro"/>
</dbReference>
<dbReference type="InterPro" id="IPR020629">
    <property type="entry name" value="FPG_Glyclase"/>
</dbReference>
<reference evidence="18 19" key="1">
    <citation type="submission" date="2017-02" db="EMBL/GenBank/DDBJ databases">
        <authorList>
            <person name="Peterson S.W."/>
        </authorList>
    </citation>
    <scope>NUCLEOTIDE SEQUENCE [LARGE SCALE GENOMIC DNA]</scope>
    <source>
        <strain evidence="18">Psychrobacter_piechaudii</strain>
    </source>
</reference>
<dbReference type="Pfam" id="PF06827">
    <property type="entry name" value="zf-FPG_IleRS"/>
    <property type="match status" value="1"/>
</dbReference>
<dbReference type="InterPro" id="IPR010663">
    <property type="entry name" value="Znf_FPG/IleRS"/>
</dbReference>
<dbReference type="NCBIfam" id="TIGR00577">
    <property type="entry name" value="fpg"/>
    <property type="match status" value="1"/>
</dbReference>
<feature type="domain" description="Formamidopyrimidine-DNA glycosylase catalytic" evidence="17">
    <location>
        <begin position="2"/>
        <end position="133"/>
    </location>
</feature>
<feature type="domain" description="FPG-type" evidence="16">
    <location>
        <begin position="272"/>
        <end position="306"/>
    </location>
</feature>
<evidence type="ECO:0000259" key="16">
    <source>
        <dbReference type="PROSITE" id="PS51066"/>
    </source>
</evidence>
<feature type="binding site" evidence="15">
    <location>
        <position position="105"/>
    </location>
    <ligand>
        <name>DNA</name>
        <dbReference type="ChEBI" id="CHEBI:16991"/>
    </ligand>
</feature>
<organism evidence="18 19">
    <name type="scientific">Psychrobacter piechaudii</name>
    <dbReference type="NCBI Taxonomy" id="1945521"/>
    <lineage>
        <taxon>Bacteria</taxon>
        <taxon>Pseudomonadati</taxon>
        <taxon>Pseudomonadota</taxon>
        <taxon>Gammaproteobacteria</taxon>
        <taxon>Moraxellales</taxon>
        <taxon>Moraxellaceae</taxon>
        <taxon>Psychrobacter</taxon>
    </lineage>
</organism>
<dbReference type="Pfam" id="PF06831">
    <property type="entry name" value="H2TH"/>
    <property type="match status" value="1"/>
</dbReference>
<dbReference type="GO" id="GO:0140078">
    <property type="term" value="F:class I DNA-(apurinic or apyrimidinic site) endonuclease activity"/>
    <property type="evidence" value="ECO:0007669"/>
    <property type="project" value="UniProtKB-EC"/>
</dbReference>
<evidence type="ECO:0000259" key="17">
    <source>
        <dbReference type="PROSITE" id="PS51068"/>
    </source>
</evidence>
<dbReference type="EMBL" id="FUGE01000066">
    <property type="protein sequence ID" value="SJM67291.1"/>
    <property type="molecule type" value="Genomic_DNA"/>
</dbReference>
<keyword evidence="4 15" id="KW-0479">Metal-binding</keyword>
<comment type="similarity">
    <text evidence="2 15">Belongs to the FPG family.</text>
</comment>
<evidence type="ECO:0000256" key="13">
    <source>
        <dbReference type="ARBA" id="ARBA00023295"/>
    </source>
</evidence>
<comment type="catalytic activity">
    <reaction evidence="1 15">
        <text>Hydrolysis of DNA containing ring-opened 7-methylguanine residues, releasing 2,6-diamino-4-hydroxy-5-(N-methyl)formamidopyrimidine.</text>
        <dbReference type="EC" id="3.2.2.23"/>
    </reaction>
</comment>
<evidence type="ECO:0000256" key="14">
    <source>
        <dbReference type="ARBA" id="ARBA00044632"/>
    </source>
</evidence>
<dbReference type="Proteomes" id="UP000188357">
    <property type="component" value="Unassembled WGS sequence"/>
</dbReference>
<protein>
    <recommendedName>
        <fullName evidence="15">Formamidopyrimidine-DNA glycosylase</fullName>
        <shortName evidence="15">Fapy-DNA glycosylase</shortName>
        <ecNumber evidence="15">3.2.2.23</ecNumber>
    </recommendedName>
    <alternativeName>
        <fullName evidence="15">DNA-(apurinic or apyrimidinic site) lyase MutM</fullName>
        <shortName evidence="15">AP lyase MutM</shortName>
        <ecNumber evidence="15">4.2.99.18</ecNumber>
    </alternativeName>
</protein>
<dbReference type="CDD" id="cd08966">
    <property type="entry name" value="EcFpg-like_N"/>
    <property type="match status" value="1"/>
</dbReference>
<evidence type="ECO:0000256" key="3">
    <source>
        <dbReference type="ARBA" id="ARBA00011245"/>
    </source>
</evidence>
<comment type="catalytic activity">
    <reaction evidence="14 15">
        <text>2'-deoxyribonucleotide-(2'-deoxyribose 5'-phosphate)-2'-deoxyribonucleotide-DNA = a 3'-end 2'-deoxyribonucleotide-(2,3-dehydro-2,3-deoxyribose 5'-phosphate)-DNA + a 5'-end 5'-phospho-2'-deoxyribonucleoside-DNA + H(+)</text>
        <dbReference type="Rhea" id="RHEA:66592"/>
        <dbReference type="Rhea" id="RHEA-COMP:13180"/>
        <dbReference type="Rhea" id="RHEA-COMP:16897"/>
        <dbReference type="Rhea" id="RHEA-COMP:17067"/>
        <dbReference type="ChEBI" id="CHEBI:15378"/>
        <dbReference type="ChEBI" id="CHEBI:136412"/>
        <dbReference type="ChEBI" id="CHEBI:157695"/>
        <dbReference type="ChEBI" id="CHEBI:167181"/>
        <dbReference type="EC" id="4.2.99.18"/>
    </reaction>
</comment>
<dbReference type="GO" id="GO:0008270">
    <property type="term" value="F:zinc ion binding"/>
    <property type="evidence" value="ECO:0007669"/>
    <property type="project" value="UniProtKB-UniRule"/>
</dbReference>
<dbReference type="SUPFAM" id="SSF81624">
    <property type="entry name" value="N-terminal domain of MutM-like DNA repair proteins"/>
    <property type="match status" value="1"/>
</dbReference>
<evidence type="ECO:0000256" key="9">
    <source>
        <dbReference type="ARBA" id="ARBA00023125"/>
    </source>
</evidence>
<dbReference type="AlphaFoldDB" id="A0A1R4GGE8"/>
<evidence type="ECO:0000256" key="1">
    <source>
        <dbReference type="ARBA" id="ARBA00001668"/>
    </source>
</evidence>
<evidence type="ECO:0000256" key="11">
    <source>
        <dbReference type="ARBA" id="ARBA00023239"/>
    </source>
</evidence>
<evidence type="ECO:0000256" key="7">
    <source>
        <dbReference type="ARBA" id="ARBA00022801"/>
    </source>
</evidence>
<evidence type="ECO:0000256" key="15">
    <source>
        <dbReference type="HAMAP-Rule" id="MF_00103"/>
    </source>
</evidence>
<keyword evidence="5 15" id="KW-0227">DNA damage</keyword>
<gene>
    <name evidence="15 18" type="primary">mutM</name>
    <name evidence="15" type="synonym">fpg</name>
    <name evidence="18" type="ORF">A1232T_00435</name>
</gene>
<proteinExistence type="inferred from homology"/>
<keyword evidence="10 15" id="KW-0234">DNA repair</keyword>
<feature type="active site" description="Schiff-base intermediate with DNA" evidence="15">
    <location>
        <position position="2"/>
    </location>
</feature>
<dbReference type="GO" id="GO:0003684">
    <property type="term" value="F:damaged DNA binding"/>
    <property type="evidence" value="ECO:0007669"/>
    <property type="project" value="InterPro"/>
</dbReference>
<evidence type="ECO:0000313" key="19">
    <source>
        <dbReference type="Proteomes" id="UP000188357"/>
    </source>
</evidence>
<dbReference type="Gene3D" id="3.20.190.10">
    <property type="entry name" value="MutM-like, N-terminal"/>
    <property type="match status" value="1"/>
</dbReference>
<feature type="active site" description="Proton donor; for beta-elimination activity" evidence="15">
    <location>
        <position position="56"/>
    </location>
</feature>
<comment type="subunit">
    <text evidence="3 15">Monomer.</text>
</comment>
<dbReference type="PANTHER" id="PTHR22993">
    <property type="entry name" value="FORMAMIDOPYRIMIDINE-DNA GLYCOSYLASE"/>
    <property type="match status" value="1"/>
</dbReference>
<evidence type="ECO:0000256" key="12">
    <source>
        <dbReference type="ARBA" id="ARBA00023268"/>
    </source>
</evidence>
<feature type="binding site" evidence="15">
    <location>
        <position position="130"/>
    </location>
    <ligand>
        <name>DNA</name>
        <dbReference type="ChEBI" id="CHEBI:16991"/>
    </ligand>
</feature>
<evidence type="ECO:0000256" key="10">
    <source>
        <dbReference type="ARBA" id="ARBA00023204"/>
    </source>
</evidence>
<dbReference type="GO" id="GO:0034039">
    <property type="term" value="F:8-oxo-7,8-dihydroguanine DNA N-glycosylase activity"/>
    <property type="evidence" value="ECO:0007669"/>
    <property type="project" value="TreeGrafter"/>
</dbReference>
<accession>A0A1R4GGE8</accession>
<keyword evidence="11 15" id="KW-0456">Lyase</keyword>
<dbReference type="FunFam" id="1.10.8.50:FF:000003">
    <property type="entry name" value="Formamidopyrimidine-DNA glycosylase"/>
    <property type="match status" value="1"/>
</dbReference>
<dbReference type="Pfam" id="PF01149">
    <property type="entry name" value="Fapy_DNA_glyco"/>
    <property type="match status" value="1"/>
</dbReference>
<keyword evidence="9 15" id="KW-0238">DNA-binding</keyword>
<dbReference type="PROSITE" id="PS51068">
    <property type="entry name" value="FPG_CAT"/>
    <property type="match status" value="1"/>
</dbReference>
<dbReference type="InterPro" id="IPR012319">
    <property type="entry name" value="FPG_cat"/>
</dbReference>
<dbReference type="InterPro" id="IPR010979">
    <property type="entry name" value="Ribosomal_uS13-like_H2TH"/>
</dbReference>
<comment type="function">
    <text evidence="15">Involved in base excision repair of DNA damaged by oxidation or by mutagenic agents. Acts as DNA glycosylase that recognizes and removes damaged bases. Has a preference for oxidized purines, such as 7,8-dihydro-8-oxoguanine (8-oxoG). Has AP (apurinic/apyrimidinic) lyase activity and introduces nicks in the DNA strand. Cleaves the DNA backbone by beta-delta elimination to generate a single-strand break at the site of the removed base with both 3'- and 5'-phosphates.</text>
</comment>
<dbReference type="InterPro" id="IPR000214">
    <property type="entry name" value="Znf_DNA_glyclase/AP_lyase"/>
</dbReference>
<keyword evidence="8 15" id="KW-0862">Zinc</keyword>
<dbReference type="SMART" id="SM00898">
    <property type="entry name" value="Fapy_DNA_glyco"/>
    <property type="match status" value="1"/>
</dbReference>
<evidence type="ECO:0000256" key="4">
    <source>
        <dbReference type="ARBA" id="ARBA00022723"/>
    </source>
</evidence>
<dbReference type="EC" id="3.2.2.23" evidence="15"/>
<keyword evidence="7 15" id="KW-0378">Hydrolase</keyword>
<dbReference type="HAMAP" id="MF_00103">
    <property type="entry name" value="Fapy_DNA_glycosyl"/>
    <property type="match status" value="1"/>
</dbReference>
<dbReference type="SUPFAM" id="SSF46946">
    <property type="entry name" value="S13-like H2TH domain"/>
    <property type="match status" value="1"/>
</dbReference>
<name>A0A1R4GGE8_9GAMM</name>
<feature type="active site" description="Proton donor; for delta-elimination activity" evidence="15">
    <location>
        <position position="296"/>
    </location>
</feature>
<dbReference type="STRING" id="1945521.A1232T_00435"/>
<dbReference type="PROSITE" id="PS51066">
    <property type="entry name" value="ZF_FPG_2"/>
    <property type="match status" value="1"/>
</dbReference>
<dbReference type="SMART" id="SM01232">
    <property type="entry name" value="H2TH"/>
    <property type="match status" value="1"/>
</dbReference>
<evidence type="ECO:0000313" key="18">
    <source>
        <dbReference type="EMBL" id="SJM67291.1"/>
    </source>
</evidence>
<evidence type="ECO:0000256" key="6">
    <source>
        <dbReference type="ARBA" id="ARBA00022771"/>
    </source>
</evidence>
<comment type="caution">
    <text evidence="15">Lacks conserved residue(s) required for the propagation of feature annotation.</text>
</comment>
<dbReference type="InterPro" id="IPR015886">
    <property type="entry name" value="H2TH_FPG"/>
</dbReference>
<dbReference type="SUPFAM" id="SSF57716">
    <property type="entry name" value="Glucocorticoid receptor-like (DNA-binding domain)"/>
    <property type="match status" value="1"/>
</dbReference>
<feature type="active site" description="Proton donor" evidence="15">
    <location>
        <position position="3"/>
    </location>
</feature>
<dbReference type="Gene3D" id="1.10.8.50">
    <property type="match status" value="1"/>
</dbReference>
<dbReference type="InterPro" id="IPR035937">
    <property type="entry name" value="FPG_N"/>
</dbReference>
<dbReference type="RefSeq" id="WP_077450283.1">
    <property type="nucleotide sequence ID" value="NZ_FUGE01000066.1"/>
</dbReference>
<keyword evidence="19" id="KW-1185">Reference proteome</keyword>
<comment type="cofactor">
    <cofactor evidence="15">
        <name>Zn(2+)</name>
        <dbReference type="ChEBI" id="CHEBI:29105"/>
    </cofactor>
    <text evidence="15">Binds 1 zinc ion per subunit.</text>
</comment>
<evidence type="ECO:0000256" key="2">
    <source>
        <dbReference type="ARBA" id="ARBA00009409"/>
    </source>
</evidence>
<dbReference type="OrthoDB" id="9800855at2"/>